<evidence type="ECO:0000256" key="4">
    <source>
        <dbReference type="ARBA" id="ARBA00022823"/>
    </source>
</evidence>
<dbReference type="GO" id="GO:0004742">
    <property type="term" value="F:dihydrolipoyllysine-residue acetyltransferase activity"/>
    <property type="evidence" value="ECO:0007669"/>
    <property type="project" value="UniProtKB-EC"/>
</dbReference>
<reference evidence="9 10" key="1">
    <citation type="submission" date="2023-07" db="EMBL/GenBank/DDBJ databases">
        <title>Genomic Encyclopedia of Type Strains, Phase IV (KMG-IV): sequencing the most valuable type-strain genomes for metagenomic binning, comparative biology and taxonomic classification.</title>
        <authorList>
            <person name="Goeker M."/>
        </authorList>
    </citation>
    <scope>NUCLEOTIDE SEQUENCE [LARGE SCALE GENOMIC DNA]</scope>
    <source>
        <strain evidence="9 10">DSM 23837</strain>
    </source>
</reference>
<comment type="caution">
    <text evidence="9">The sequence shown here is derived from an EMBL/GenBank/DDBJ whole genome shotgun (WGS) entry which is preliminary data.</text>
</comment>
<evidence type="ECO:0000259" key="7">
    <source>
        <dbReference type="PROSITE" id="PS50968"/>
    </source>
</evidence>
<dbReference type="SUPFAM" id="SSF51230">
    <property type="entry name" value="Single hybrid motif"/>
    <property type="match status" value="1"/>
</dbReference>
<evidence type="ECO:0000256" key="2">
    <source>
        <dbReference type="ARBA" id="ARBA00007317"/>
    </source>
</evidence>
<dbReference type="InterPro" id="IPR004167">
    <property type="entry name" value="PSBD"/>
</dbReference>
<name>A0ABT9WP74_9BACI</name>
<dbReference type="InterPro" id="IPR023213">
    <property type="entry name" value="CAT-like_dom_sf"/>
</dbReference>
<dbReference type="Pfam" id="PF00198">
    <property type="entry name" value="2-oxoacid_dh"/>
    <property type="match status" value="1"/>
</dbReference>
<organism evidence="9 10">
    <name type="scientific">Bacillus chungangensis</name>
    <dbReference type="NCBI Taxonomy" id="587633"/>
    <lineage>
        <taxon>Bacteria</taxon>
        <taxon>Bacillati</taxon>
        <taxon>Bacillota</taxon>
        <taxon>Bacilli</taxon>
        <taxon>Bacillales</taxon>
        <taxon>Bacillaceae</taxon>
        <taxon>Bacillus</taxon>
    </lineage>
</organism>
<dbReference type="Gene3D" id="2.40.50.100">
    <property type="match status" value="1"/>
</dbReference>
<dbReference type="Gene3D" id="3.30.559.10">
    <property type="entry name" value="Chloramphenicol acetyltransferase-like domain"/>
    <property type="match status" value="1"/>
</dbReference>
<evidence type="ECO:0000256" key="5">
    <source>
        <dbReference type="ARBA" id="ARBA00023315"/>
    </source>
</evidence>
<feature type="domain" description="Peripheral subunit-binding (PSBD)" evidence="8">
    <location>
        <begin position="106"/>
        <end position="143"/>
    </location>
</feature>
<sequence>MLEVKLHDIGEGLTEGEIIGYFVQVGDHVTSDQPLVEVQTDKMTAEIPSPASGTVTEILFEEGDQVTVGTTLLKIDAGKENTKTKKTKQSAKKAWNTVKNKEKIILAAPYTRKIARENDIDLALIDGTGPGGRITDEDVYRFMNQAETEPAAKTLPLEIPFKGRRKQIAANMVKSFYTIPHVTHFDEVDATHLLSDQSILKKQGKPLSLTAFFIKATQLTLQEYPIFNAILDEENDIIRLQAHYHIGIAVDAKEGLIVPVIHHVEQKSMMDIHQEMKSLIEKAQTNTLSRAEITGSTFTISNAGPLGGMAATPIIHYPQTGILAFHQTKKRPVVMDDQIVIRSMMNISMSFDHRTVDGATAIQFTNRLKERLEQPAQMLVELS</sequence>
<dbReference type="InterPro" id="IPR000089">
    <property type="entry name" value="Biotin_lipoyl"/>
</dbReference>
<accession>A0ABT9WP74</accession>
<dbReference type="Gene3D" id="4.10.320.10">
    <property type="entry name" value="E3-binding domain"/>
    <property type="match status" value="1"/>
</dbReference>
<dbReference type="CDD" id="cd06849">
    <property type="entry name" value="lipoyl_domain"/>
    <property type="match status" value="1"/>
</dbReference>
<keyword evidence="9" id="KW-0670">Pyruvate</keyword>
<dbReference type="EC" id="2.3.1.-" evidence="6"/>
<evidence type="ECO:0000313" key="9">
    <source>
        <dbReference type="EMBL" id="MDQ0174752.1"/>
    </source>
</evidence>
<dbReference type="InterPro" id="IPR011053">
    <property type="entry name" value="Single_hybrid_motif"/>
</dbReference>
<dbReference type="InterPro" id="IPR036625">
    <property type="entry name" value="E3-bd_dom_sf"/>
</dbReference>
<dbReference type="Pfam" id="PF02817">
    <property type="entry name" value="E3_binding"/>
    <property type="match status" value="1"/>
</dbReference>
<dbReference type="Proteomes" id="UP001223586">
    <property type="component" value="Unassembled WGS sequence"/>
</dbReference>
<keyword evidence="10" id="KW-1185">Reference proteome</keyword>
<evidence type="ECO:0000256" key="3">
    <source>
        <dbReference type="ARBA" id="ARBA00022679"/>
    </source>
</evidence>
<dbReference type="SUPFAM" id="SSF52777">
    <property type="entry name" value="CoA-dependent acyltransferases"/>
    <property type="match status" value="1"/>
</dbReference>
<dbReference type="PANTHER" id="PTHR43178">
    <property type="entry name" value="DIHYDROLIPOAMIDE ACETYLTRANSFERASE COMPONENT OF PYRUVATE DEHYDROGENASE COMPLEX"/>
    <property type="match status" value="1"/>
</dbReference>
<dbReference type="PANTHER" id="PTHR43178:SF5">
    <property type="entry name" value="LIPOAMIDE ACYLTRANSFERASE COMPONENT OF BRANCHED-CHAIN ALPHA-KETO ACID DEHYDROGENASE COMPLEX, MITOCHONDRIAL"/>
    <property type="match status" value="1"/>
</dbReference>
<evidence type="ECO:0000259" key="8">
    <source>
        <dbReference type="PROSITE" id="PS51826"/>
    </source>
</evidence>
<protein>
    <recommendedName>
        <fullName evidence="6">Dihydrolipoamide acetyltransferase component of pyruvate dehydrogenase complex</fullName>
        <ecNumber evidence="6">2.3.1.-</ecNumber>
    </recommendedName>
</protein>
<comment type="cofactor">
    <cofactor evidence="1 6">
        <name>(R)-lipoate</name>
        <dbReference type="ChEBI" id="CHEBI:83088"/>
    </cofactor>
</comment>
<dbReference type="SUPFAM" id="SSF47005">
    <property type="entry name" value="Peripheral subunit-binding domain of 2-oxo acid dehydrogenase complex"/>
    <property type="match status" value="1"/>
</dbReference>
<gene>
    <name evidence="9" type="ORF">J2S08_000585</name>
</gene>
<keyword evidence="5 6" id="KW-0012">Acyltransferase</keyword>
<evidence type="ECO:0000256" key="1">
    <source>
        <dbReference type="ARBA" id="ARBA00001938"/>
    </source>
</evidence>
<dbReference type="InterPro" id="IPR050743">
    <property type="entry name" value="2-oxoacid_DH_E2_comp"/>
</dbReference>
<feature type="domain" description="Lipoyl-binding" evidence="7">
    <location>
        <begin position="1"/>
        <end position="76"/>
    </location>
</feature>
<keyword evidence="3 6" id="KW-0808">Transferase</keyword>
<dbReference type="PROSITE" id="PS51826">
    <property type="entry name" value="PSBD"/>
    <property type="match status" value="1"/>
</dbReference>
<dbReference type="InterPro" id="IPR001078">
    <property type="entry name" value="2-oxoacid_DH_actylTfrase"/>
</dbReference>
<dbReference type="EMBL" id="JAUSTT010000002">
    <property type="protein sequence ID" value="MDQ0174752.1"/>
    <property type="molecule type" value="Genomic_DNA"/>
</dbReference>
<comment type="similarity">
    <text evidence="2 6">Belongs to the 2-oxoacid dehydrogenase family.</text>
</comment>
<dbReference type="RefSeq" id="WP_307226481.1">
    <property type="nucleotide sequence ID" value="NZ_JAUSTT010000002.1"/>
</dbReference>
<dbReference type="PROSITE" id="PS50968">
    <property type="entry name" value="BIOTINYL_LIPOYL"/>
    <property type="match status" value="1"/>
</dbReference>
<keyword evidence="4 6" id="KW-0450">Lipoyl</keyword>
<evidence type="ECO:0000313" key="10">
    <source>
        <dbReference type="Proteomes" id="UP001223586"/>
    </source>
</evidence>
<proteinExistence type="inferred from homology"/>
<dbReference type="Pfam" id="PF00364">
    <property type="entry name" value="Biotin_lipoyl"/>
    <property type="match status" value="1"/>
</dbReference>
<evidence type="ECO:0000256" key="6">
    <source>
        <dbReference type="RuleBase" id="RU003423"/>
    </source>
</evidence>